<dbReference type="STRING" id="1118202.SAMN05443429_10665"/>
<dbReference type="OrthoDB" id="1266370at2"/>
<organism evidence="3 4">
    <name type="scientific">Cruoricaptor ignavus</name>
    <dbReference type="NCBI Taxonomy" id="1118202"/>
    <lineage>
        <taxon>Bacteria</taxon>
        <taxon>Pseudomonadati</taxon>
        <taxon>Bacteroidota</taxon>
        <taxon>Flavobacteriia</taxon>
        <taxon>Flavobacteriales</taxon>
        <taxon>Weeksellaceae</taxon>
        <taxon>Cruoricaptor</taxon>
    </lineage>
</organism>
<proteinExistence type="predicted"/>
<keyword evidence="1" id="KW-0472">Membrane</keyword>
<dbReference type="EMBL" id="CP063145">
    <property type="protein sequence ID" value="QOR73672.1"/>
    <property type="molecule type" value="Genomic_DNA"/>
</dbReference>
<gene>
    <name evidence="2" type="ORF">IMZ16_09185</name>
    <name evidence="3" type="ORF">SAMN05443429_10665</name>
</gene>
<evidence type="ECO:0000313" key="2">
    <source>
        <dbReference type="EMBL" id="QOR73672.1"/>
    </source>
</evidence>
<dbReference type="RefSeq" id="WP_073179669.1">
    <property type="nucleotide sequence ID" value="NZ_CP063145.1"/>
</dbReference>
<keyword evidence="1" id="KW-0812">Transmembrane</keyword>
<sequence length="67" mass="7393">MKLFGRNHIVVSVLTFIIVFLMNYLGSEAPDRLPRALLNAVAGVLGLSIGLFILYKNRDSGRGPDFD</sequence>
<accession>A0A1M6F0Z5</accession>
<name>A0A1M6F0Z5_9FLAO</name>
<dbReference type="AlphaFoldDB" id="A0A1M6F0Z5"/>
<evidence type="ECO:0000256" key="1">
    <source>
        <dbReference type="SAM" id="Phobius"/>
    </source>
</evidence>
<keyword evidence="4" id="KW-1185">Reference proteome</keyword>
<keyword evidence="1" id="KW-1133">Transmembrane helix</keyword>
<dbReference type="Proteomes" id="UP000593605">
    <property type="component" value="Chromosome"/>
</dbReference>
<evidence type="ECO:0000313" key="4">
    <source>
        <dbReference type="Proteomes" id="UP000184335"/>
    </source>
</evidence>
<feature type="transmembrane region" description="Helical" evidence="1">
    <location>
        <begin position="37"/>
        <end position="55"/>
    </location>
</feature>
<evidence type="ECO:0000313" key="3">
    <source>
        <dbReference type="EMBL" id="SHI91335.1"/>
    </source>
</evidence>
<dbReference type="KEGG" id="civ:IMZ16_09185"/>
<reference evidence="3 4" key="1">
    <citation type="submission" date="2016-11" db="EMBL/GenBank/DDBJ databases">
        <authorList>
            <person name="Jaros S."/>
            <person name="Januszkiewicz K."/>
            <person name="Wedrychowicz H."/>
        </authorList>
    </citation>
    <scope>NUCLEOTIDE SEQUENCE [LARGE SCALE GENOMIC DNA]</scope>
    <source>
        <strain evidence="3 4">DSM 25479</strain>
    </source>
</reference>
<dbReference type="EMBL" id="FQYI01000006">
    <property type="protein sequence ID" value="SHI91335.1"/>
    <property type="molecule type" value="Genomic_DNA"/>
</dbReference>
<feature type="transmembrane region" description="Helical" evidence="1">
    <location>
        <begin position="7"/>
        <end position="25"/>
    </location>
</feature>
<evidence type="ECO:0000313" key="5">
    <source>
        <dbReference type="Proteomes" id="UP000593605"/>
    </source>
</evidence>
<dbReference type="Proteomes" id="UP000184335">
    <property type="component" value="Unassembled WGS sequence"/>
</dbReference>
<protein>
    <submittedName>
        <fullName evidence="3">Uncharacterized protein</fullName>
    </submittedName>
</protein>
<reference evidence="2 5" key="2">
    <citation type="submission" date="2020-10" db="EMBL/GenBank/DDBJ databases">
        <title>Complete genome of Cruoricapor ignavus strain M1214 isolated from the blood culture of a febrile patient.</title>
        <authorList>
            <person name="Guglielmino C.J.D."/>
        </authorList>
    </citation>
    <scope>NUCLEOTIDE SEQUENCE [LARGE SCALE GENOMIC DNA]</scope>
    <source>
        <strain evidence="2 5">M1214</strain>
    </source>
</reference>